<dbReference type="STRING" id="1802593.A2172_04510"/>
<reference evidence="1 2" key="1">
    <citation type="journal article" date="2016" name="Nat. Commun.">
        <title>Thousands of microbial genomes shed light on interconnected biogeochemical processes in an aquifer system.</title>
        <authorList>
            <person name="Anantharaman K."/>
            <person name="Brown C.T."/>
            <person name="Hug L.A."/>
            <person name="Sharon I."/>
            <person name="Castelle C.J."/>
            <person name="Probst A.J."/>
            <person name="Thomas B.C."/>
            <person name="Singh A."/>
            <person name="Wilkins M.J."/>
            <person name="Karaoz U."/>
            <person name="Brodie E.L."/>
            <person name="Williams K.H."/>
            <person name="Hubbard S.S."/>
            <person name="Banfield J.F."/>
        </authorList>
    </citation>
    <scope>NUCLEOTIDE SEQUENCE [LARGE SCALE GENOMIC DNA]</scope>
</reference>
<gene>
    <name evidence="1" type="ORF">A2172_04510</name>
</gene>
<proteinExistence type="predicted"/>
<protein>
    <submittedName>
        <fullName evidence="1">Uncharacterized protein</fullName>
    </submittedName>
</protein>
<sequence>MLLDILQPIGSYGCPSTLFLERGGVLVLVEVVKVLAGQAPEWVEKALIGVRFNATNLPDSIMMYSHAFVGRGLELRYGYAVSAREASRALLAANKPYAANWFSSLLIGEGSLAMALSREEAKIIVQ</sequence>
<dbReference type="Proteomes" id="UP000176631">
    <property type="component" value="Unassembled WGS sequence"/>
</dbReference>
<evidence type="ECO:0000313" key="1">
    <source>
        <dbReference type="EMBL" id="OGY23456.1"/>
    </source>
</evidence>
<comment type="caution">
    <text evidence="1">The sequence shown here is derived from an EMBL/GenBank/DDBJ whole genome shotgun (WGS) entry which is preliminary data.</text>
</comment>
<evidence type="ECO:0000313" key="2">
    <source>
        <dbReference type="Proteomes" id="UP000176631"/>
    </source>
</evidence>
<dbReference type="EMBL" id="MHCP01000025">
    <property type="protein sequence ID" value="OGY23456.1"/>
    <property type="molecule type" value="Genomic_DNA"/>
</dbReference>
<accession>A0A1G1W6Z5</accession>
<dbReference type="AlphaFoldDB" id="A0A1G1W6Z5"/>
<organism evidence="1 2">
    <name type="scientific">Candidatus Woykebacteria bacterium RBG_13_40_15</name>
    <dbReference type="NCBI Taxonomy" id="1802593"/>
    <lineage>
        <taxon>Bacteria</taxon>
        <taxon>Candidatus Woykeibacteriota</taxon>
    </lineage>
</organism>
<name>A0A1G1W6Z5_9BACT</name>